<feature type="region of interest" description="Disordered" evidence="1">
    <location>
        <begin position="205"/>
        <end position="229"/>
    </location>
</feature>
<dbReference type="Gramene" id="Psat07G0626400-T1">
    <property type="protein sequence ID" value="KAI5391391.1"/>
    <property type="gene ID" value="KIW84_076264"/>
</dbReference>
<sequence length="240" mass="26832">MRRALNPIYRGDPKPERTLRLLRRFHLIGRLPGSPPSFLAYSGSANDDRHLHLRQFLEVSSNFKILGISDNAFSGGALLSKSYEKVYKLIESITANTYQWPISRVVPSLSQKKTPGVNEITETTAYAAQIAQLNQMMKNMMTSPSMPSIEPVKAVTDTSEVACVYYGGAHLFEDCSSNPVSFNYVGNNKYNNTYSYGWPNHPNFSWSNNQNQPKPQASQTPQVPLGFSTPNYVMANQGNK</sequence>
<comment type="caution">
    <text evidence="2">The sequence shown here is derived from an EMBL/GenBank/DDBJ whole genome shotgun (WGS) entry which is preliminary data.</text>
</comment>
<reference evidence="2 3" key="1">
    <citation type="journal article" date="2022" name="Nat. Genet.">
        <title>Improved pea reference genome and pan-genome highlight genomic features and evolutionary characteristics.</title>
        <authorList>
            <person name="Yang T."/>
            <person name="Liu R."/>
            <person name="Luo Y."/>
            <person name="Hu S."/>
            <person name="Wang D."/>
            <person name="Wang C."/>
            <person name="Pandey M.K."/>
            <person name="Ge S."/>
            <person name="Xu Q."/>
            <person name="Li N."/>
            <person name="Li G."/>
            <person name="Huang Y."/>
            <person name="Saxena R.K."/>
            <person name="Ji Y."/>
            <person name="Li M."/>
            <person name="Yan X."/>
            <person name="He Y."/>
            <person name="Liu Y."/>
            <person name="Wang X."/>
            <person name="Xiang C."/>
            <person name="Varshney R.K."/>
            <person name="Ding H."/>
            <person name="Gao S."/>
            <person name="Zong X."/>
        </authorList>
    </citation>
    <scope>NUCLEOTIDE SEQUENCE [LARGE SCALE GENOMIC DNA]</scope>
    <source>
        <strain evidence="2 3">cv. Zhongwan 6</strain>
    </source>
</reference>
<evidence type="ECO:0000313" key="2">
    <source>
        <dbReference type="EMBL" id="KAI5391391.1"/>
    </source>
</evidence>
<proteinExistence type="predicted"/>
<dbReference type="Proteomes" id="UP001058974">
    <property type="component" value="Chromosome 7"/>
</dbReference>
<name>A0A9D4VXD3_PEA</name>
<evidence type="ECO:0000256" key="1">
    <source>
        <dbReference type="SAM" id="MobiDB-lite"/>
    </source>
</evidence>
<evidence type="ECO:0000313" key="3">
    <source>
        <dbReference type="Proteomes" id="UP001058974"/>
    </source>
</evidence>
<dbReference type="EMBL" id="JAMSHJ010000007">
    <property type="protein sequence ID" value="KAI5391391.1"/>
    <property type="molecule type" value="Genomic_DNA"/>
</dbReference>
<gene>
    <name evidence="2" type="ORF">KIW84_076264</name>
</gene>
<dbReference type="AlphaFoldDB" id="A0A9D4VXD3"/>
<keyword evidence="3" id="KW-1185">Reference proteome</keyword>
<accession>A0A9D4VXD3</accession>
<protein>
    <submittedName>
        <fullName evidence="2">Uncharacterized protein</fullName>
    </submittedName>
</protein>
<organism evidence="2 3">
    <name type="scientific">Pisum sativum</name>
    <name type="common">Garden pea</name>
    <name type="synonym">Lathyrus oleraceus</name>
    <dbReference type="NCBI Taxonomy" id="3888"/>
    <lineage>
        <taxon>Eukaryota</taxon>
        <taxon>Viridiplantae</taxon>
        <taxon>Streptophyta</taxon>
        <taxon>Embryophyta</taxon>
        <taxon>Tracheophyta</taxon>
        <taxon>Spermatophyta</taxon>
        <taxon>Magnoliopsida</taxon>
        <taxon>eudicotyledons</taxon>
        <taxon>Gunneridae</taxon>
        <taxon>Pentapetalae</taxon>
        <taxon>rosids</taxon>
        <taxon>fabids</taxon>
        <taxon>Fabales</taxon>
        <taxon>Fabaceae</taxon>
        <taxon>Papilionoideae</taxon>
        <taxon>50 kb inversion clade</taxon>
        <taxon>NPAAA clade</taxon>
        <taxon>Hologalegina</taxon>
        <taxon>IRL clade</taxon>
        <taxon>Fabeae</taxon>
        <taxon>Lathyrus</taxon>
    </lineage>
</organism>